<dbReference type="InterPro" id="IPR012507">
    <property type="entry name" value="YibE_F"/>
</dbReference>
<feature type="transmembrane region" description="Helical" evidence="1">
    <location>
        <begin position="163"/>
        <end position="184"/>
    </location>
</feature>
<evidence type="ECO:0000313" key="3">
    <source>
        <dbReference type="Proteomes" id="UP000308705"/>
    </source>
</evidence>
<dbReference type="OrthoDB" id="5846312at2"/>
<protein>
    <submittedName>
        <fullName evidence="2">YibE/F family protein</fullName>
    </submittedName>
</protein>
<feature type="transmembrane region" description="Helical" evidence="1">
    <location>
        <begin position="16"/>
        <end position="38"/>
    </location>
</feature>
<sequence>MGHSHGPAAPADRTTVLAVLAVILPLAAATLVALVLLWPGAVKKTQEPQLPETTGVITSVSGEKAIVEFSVFHQVTAMLPTAPGSATFAEGDKVVVLDLQDGTYAVSDHDRSSPLWLFGAAFALAVIAFGRWKGITALIGLAITFGLLLTFVLPAILAGQPPLLVAVVGAAAIMLIVLYVTHGVSVPTSVAVIGTLVSLALTGLLSLLAIDWTHLTGVSDDSSWLLGTSHQINTQGLLLAGIIIGSLGVLDDVTVTQAATVAELAHANPGYTARQLYRAATRVGRAHIASVINTIVLAYAGASLPLLLLISVGNEPLGEVLAGPVVAQELVRSMVGTIGLVAAVPITTALAALTCRRRARSAGDVPERAHDLVTG</sequence>
<keyword evidence="1" id="KW-1133">Transmembrane helix</keyword>
<comment type="caution">
    <text evidence="2">The sequence shown here is derived from an EMBL/GenBank/DDBJ whole genome shotgun (WGS) entry which is preliminary data.</text>
</comment>
<accession>A0A4U3MGF0</accession>
<keyword evidence="1" id="KW-0812">Transmembrane</keyword>
<evidence type="ECO:0000313" key="2">
    <source>
        <dbReference type="EMBL" id="TKK87542.1"/>
    </source>
</evidence>
<dbReference type="PANTHER" id="PTHR41771">
    <property type="entry name" value="MEMBRANE PROTEIN-RELATED"/>
    <property type="match status" value="1"/>
</dbReference>
<organism evidence="2 3">
    <name type="scientific">Herbidospora galbida</name>
    <dbReference type="NCBI Taxonomy" id="2575442"/>
    <lineage>
        <taxon>Bacteria</taxon>
        <taxon>Bacillati</taxon>
        <taxon>Actinomycetota</taxon>
        <taxon>Actinomycetes</taxon>
        <taxon>Streptosporangiales</taxon>
        <taxon>Streptosporangiaceae</taxon>
        <taxon>Herbidospora</taxon>
    </lineage>
</organism>
<gene>
    <name evidence="2" type="ORF">FDA94_17095</name>
</gene>
<feature type="transmembrane region" description="Helical" evidence="1">
    <location>
        <begin position="330"/>
        <end position="353"/>
    </location>
</feature>
<feature type="transmembrane region" description="Helical" evidence="1">
    <location>
        <begin position="288"/>
        <end position="310"/>
    </location>
</feature>
<dbReference type="RefSeq" id="WP_137248058.1">
    <property type="nucleotide sequence ID" value="NZ_SZQA01000015.1"/>
</dbReference>
<dbReference type="Pfam" id="PF07907">
    <property type="entry name" value="YibE_F"/>
    <property type="match status" value="1"/>
</dbReference>
<keyword evidence="3" id="KW-1185">Reference proteome</keyword>
<name>A0A4U3MGF0_9ACTN</name>
<proteinExistence type="predicted"/>
<feature type="transmembrane region" description="Helical" evidence="1">
    <location>
        <begin position="138"/>
        <end position="156"/>
    </location>
</feature>
<dbReference type="Proteomes" id="UP000308705">
    <property type="component" value="Unassembled WGS sequence"/>
</dbReference>
<keyword evidence="1" id="KW-0472">Membrane</keyword>
<feature type="transmembrane region" description="Helical" evidence="1">
    <location>
        <begin position="115"/>
        <end position="132"/>
    </location>
</feature>
<dbReference type="EMBL" id="SZQA01000015">
    <property type="protein sequence ID" value="TKK87542.1"/>
    <property type="molecule type" value="Genomic_DNA"/>
</dbReference>
<dbReference type="PANTHER" id="PTHR41771:SF1">
    <property type="entry name" value="MEMBRANE PROTEIN"/>
    <property type="match status" value="1"/>
</dbReference>
<evidence type="ECO:0000256" key="1">
    <source>
        <dbReference type="SAM" id="Phobius"/>
    </source>
</evidence>
<dbReference type="AlphaFoldDB" id="A0A4U3MGF0"/>
<reference evidence="2 3" key="1">
    <citation type="submission" date="2019-04" db="EMBL/GenBank/DDBJ databases">
        <title>Herbidospora sp. NEAU-GS14.nov., a novel actinomycete isolated from soil.</title>
        <authorList>
            <person name="Han L."/>
        </authorList>
    </citation>
    <scope>NUCLEOTIDE SEQUENCE [LARGE SCALE GENOMIC DNA]</scope>
    <source>
        <strain evidence="2 3">NEAU-GS14</strain>
    </source>
</reference>
<feature type="transmembrane region" description="Helical" evidence="1">
    <location>
        <begin position="190"/>
        <end position="210"/>
    </location>
</feature>